<accession>A0ABW9H9I7</accession>
<dbReference type="EMBL" id="JBJVNW010000006">
    <property type="protein sequence ID" value="MFM9518246.1"/>
    <property type="molecule type" value="Genomic_DNA"/>
</dbReference>
<comment type="caution">
    <text evidence="1">The sequence shown here is derived from an EMBL/GenBank/DDBJ whole genome shotgun (WGS) entry which is preliminary data.</text>
</comment>
<evidence type="ECO:0000313" key="1">
    <source>
        <dbReference type="EMBL" id="MFM9518246.1"/>
    </source>
</evidence>
<proteinExistence type="predicted"/>
<gene>
    <name evidence="1" type="ORF">ACKKH4_13450</name>
</gene>
<dbReference type="Proteomes" id="UP001631987">
    <property type="component" value="Unassembled WGS sequence"/>
</dbReference>
<dbReference type="RefSeq" id="WP_286817879.1">
    <property type="nucleotide sequence ID" value="NZ_CP178857.1"/>
</dbReference>
<sequence length="159" mass="18068">MSALNQMRNLSRRKKIFPLFCTGRNMKFIGKFGEYLVLTRLLENEIEAYPAIKVNQDSYDITAISASGRIVRIQVKATELHNKSTNNTIGSLAREFDFLVVVVVHGERTANCYILTHAEAQTLRGTSKQLGISRLEKQASVVKSEMAQHIEQWNRIRDA</sequence>
<dbReference type="InterPro" id="IPR011856">
    <property type="entry name" value="tRNA_endonuc-like_dom_sf"/>
</dbReference>
<organism evidence="1 2">
    <name type="scientific">Pseudomonas monachiensis</name>
    <dbReference type="NCBI Taxonomy" id="3060212"/>
    <lineage>
        <taxon>Bacteria</taxon>
        <taxon>Pseudomonadati</taxon>
        <taxon>Pseudomonadota</taxon>
        <taxon>Gammaproteobacteria</taxon>
        <taxon>Pseudomonadales</taxon>
        <taxon>Pseudomonadaceae</taxon>
        <taxon>Pseudomonas</taxon>
    </lineage>
</organism>
<name>A0ABW9H9I7_9PSED</name>
<keyword evidence="2" id="KW-1185">Reference proteome</keyword>
<reference evidence="1 2" key="1">
    <citation type="submission" date="2024-12" db="EMBL/GenBank/DDBJ databases">
        <title>Pseudomonas species isolated from Lotus nodules promote plant growth.</title>
        <authorList>
            <person name="Yu Y.-H."/>
            <person name="Kurtenbach J."/>
            <person name="Crosbie D."/>
            <person name="Brachmann A."/>
            <person name="Marin M."/>
        </authorList>
    </citation>
    <scope>NUCLEOTIDE SEQUENCE [LARGE SCALE GENOMIC DNA]</scope>
    <source>
        <strain evidence="1 2">PLb12A</strain>
    </source>
</reference>
<evidence type="ECO:0000313" key="2">
    <source>
        <dbReference type="Proteomes" id="UP001631987"/>
    </source>
</evidence>
<protein>
    <recommendedName>
        <fullName evidence="3">PD(D/E)XK endonuclease domain-containing protein</fullName>
    </recommendedName>
</protein>
<evidence type="ECO:0008006" key="3">
    <source>
        <dbReference type="Google" id="ProtNLM"/>
    </source>
</evidence>
<dbReference type="Gene3D" id="3.40.1350.10">
    <property type="match status" value="1"/>
</dbReference>